<evidence type="ECO:0000313" key="3">
    <source>
        <dbReference type="EMBL" id="HJF65105.1"/>
    </source>
</evidence>
<feature type="compositionally biased region" description="Basic and acidic residues" evidence="1">
    <location>
        <begin position="164"/>
        <end position="177"/>
    </location>
</feature>
<feature type="region of interest" description="Disordered" evidence="1">
    <location>
        <begin position="1"/>
        <end position="65"/>
    </location>
</feature>
<dbReference type="Proteomes" id="UP000786989">
    <property type="component" value="Unassembled WGS sequence"/>
</dbReference>
<keyword evidence="2" id="KW-1133">Transmembrane helix</keyword>
<protein>
    <submittedName>
        <fullName evidence="3">TIGR03750 family conjugal transfer protein</fullName>
    </submittedName>
</protein>
<proteinExistence type="predicted"/>
<keyword evidence="2" id="KW-0472">Membrane</keyword>
<feature type="transmembrane region" description="Helical" evidence="2">
    <location>
        <begin position="81"/>
        <end position="103"/>
    </location>
</feature>
<comment type="caution">
    <text evidence="3">The sequence shown here is derived from an EMBL/GenBank/DDBJ whole genome shotgun (WGS) entry which is preliminary data.</text>
</comment>
<name>A0A9D2UWF0_9ACTN</name>
<evidence type="ECO:0000313" key="4">
    <source>
        <dbReference type="Proteomes" id="UP000786989"/>
    </source>
</evidence>
<gene>
    <name evidence="3" type="ORF">K8U77_03170</name>
</gene>
<feature type="compositionally biased region" description="Basic and acidic residues" evidence="1">
    <location>
        <begin position="41"/>
        <end position="65"/>
    </location>
</feature>
<feature type="region of interest" description="Disordered" evidence="1">
    <location>
        <begin position="155"/>
        <end position="248"/>
    </location>
</feature>
<sequence length="248" mass="28081">MSQRNPMNERYQGEAPKGQTKKSASSMKPKTKAASSVYVRPAEKTPQEKKAIRREQRQKQRELDSKYYNPPTEEYKKLRRLWWACLIGAIVLTAVGMFIPQWLPNVPGIQWWAIIPAYALIIVALWLDFSKIRKVRQAYQIEMMKKHPKEIKRHAKTHSANIHAQEKDEKKAAERAAKPGIGQRIGKVFGMKSKKADAEEAPKPTAEQAAKAAAEAKAEEDSHKTIAQLKAEREAEKKAAAEAEKSAE</sequence>
<dbReference type="EMBL" id="DYWI01000047">
    <property type="protein sequence ID" value="HJF65105.1"/>
    <property type="molecule type" value="Genomic_DNA"/>
</dbReference>
<feature type="transmembrane region" description="Helical" evidence="2">
    <location>
        <begin position="109"/>
        <end position="127"/>
    </location>
</feature>
<keyword evidence="2" id="KW-0812">Transmembrane</keyword>
<dbReference type="RefSeq" id="WP_148042526.1">
    <property type="nucleotide sequence ID" value="NZ_JBHTHO010000024.1"/>
</dbReference>
<reference evidence="3" key="1">
    <citation type="journal article" date="2021" name="PeerJ">
        <title>Extensive microbial diversity within the chicken gut microbiome revealed by metagenomics and culture.</title>
        <authorList>
            <person name="Gilroy R."/>
            <person name="Ravi A."/>
            <person name="Getino M."/>
            <person name="Pursley I."/>
            <person name="Horton D.L."/>
            <person name="Alikhan N.F."/>
            <person name="Baker D."/>
            <person name="Gharbi K."/>
            <person name="Hall N."/>
            <person name="Watson M."/>
            <person name="Adriaenssens E.M."/>
            <person name="Foster-Nyarko E."/>
            <person name="Jarju S."/>
            <person name="Secka A."/>
            <person name="Antonio M."/>
            <person name="Oren A."/>
            <person name="Chaudhuri R.R."/>
            <person name="La Ragione R."/>
            <person name="Hildebrand F."/>
            <person name="Pallen M.J."/>
        </authorList>
    </citation>
    <scope>NUCLEOTIDE SEQUENCE</scope>
    <source>
        <strain evidence="3">ChiGjej6B6-11269</strain>
    </source>
</reference>
<dbReference type="OrthoDB" id="3174720at2"/>
<evidence type="ECO:0000256" key="1">
    <source>
        <dbReference type="SAM" id="MobiDB-lite"/>
    </source>
</evidence>
<feature type="compositionally biased region" description="Low complexity" evidence="1">
    <location>
        <begin position="203"/>
        <end position="213"/>
    </location>
</feature>
<reference evidence="3" key="2">
    <citation type="submission" date="2021-09" db="EMBL/GenBank/DDBJ databases">
        <authorList>
            <person name="Gilroy R."/>
        </authorList>
    </citation>
    <scope>NUCLEOTIDE SEQUENCE</scope>
    <source>
        <strain evidence="3">ChiGjej6B6-11269</strain>
    </source>
</reference>
<accession>A0A9D2UWF0</accession>
<feature type="compositionally biased region" description="Basic and acidic residues" evidence="1">
    <location>
        <begin position="214"/>
        <end position="248"/>
    </location>
</feature>
<organism evidence="3 4">
    <name type="scientific">Slackia equolifaciens</name>
    <dbReference type="NCBI Taxonomy" id="498718"/>
    <lineage>
        <taxon>Bacteria</taxon>
        <taxon>Bacillati</taxon>
        <taxon>Actinomycetota</taxon>
        <taxon>Coriobacteriia</taxon>
        <taxon>Eggerthellales</taxon>
        <taxon>Eggerthellaceae</taxon>
        <taxon>Slackia</taxon>
    </lineage>
</organism>
<dbReference type="AlphaFoldDB" id="A0A9D2UWF0"/>
<evidence type="ECO:0000256" key="2">
    <source>
        <dbReference type="SAM" id="Phobius"/>
    </source>
</evidence>